<evidence type="ECO:0000259" key="5">
    <source>
        <dbReference type="PROSITE" id="PS50893"/>
    </source>
</evidence>
<proteinExistence type="inferred from homology"/>
<dbReference type="Gene3D" id="3.40.50.300">
    <property type="entry name" value="P-loop containing nucleotide triphosphate hydrolases"/>
    <property type="match status" value="1"/>
</dbReference>
<dbReference type="CDD" id="cd03268">
    <property type="entry name" value="ABC_BcrA_bacitracin_resist"/>
    <property type="match status" value="1"/>
</dbReference>
<accession>A0A9D1XDZ4</accession>
<keyword evidence="4 6" id="KW-0067">ATP-binding</keyword>
<sequence length="337" mass="37513">MTDKNRKTGDFAVQTAGIPEVDKKEPVVQIRHVSKYFGKRKVVSDLTMTTYAGEVFGFLGPNGAGKTTTIKMLVGLIGIDEGRIAVCGQDVTRNFEKAMANVGAIVENPEMYKYMTGMQNLMQYARMRKGVTKERIRQVVELVGLSKRIHEKVGKYSLGMRQRLGVAQALLHNPKVLILDEPTNGLDPAGIRNLRDILKNLAHQEGICVLVSSHLMSEMQLMCDRVGILVNGTLIQVTSVEEMVESMQQKAPRYRYHVQDAGKAAALLEQEEQCTVEATDPQHLEIRLQGEDPQNHLGEINRKLMQAGVILFTVAPVESQRLEDAFIELTKGDTQIV</sequence>
<evidence type="ECO:0000256" key="2">
    <source>
        <dbReference type="ARBA" id="ARBA00022448"/>
    </source>
</evidence>
<feature type="domain" description="ABC transporter" evidence="5">
    <location>
        <begin position="28"/>
        <end position="256"/>
    </location>
</feature>
<dbReference type="Pfam" id="PF00005">
    <property type="entry name" value="ABC_tran"/>
    <property type="match status" value="1"/>
</dbReference>
<dbReference type="InterPro" id="IPR003439">
    <property type="entry name" value="ABC_transporter-like_ATP-bd"/>
</dbReference>
<keyword evidence="3" id="KW-0547">Nucleotide-binding</keyword>
<comment type="caution">
    <text evidence="6">The sequence shown here is derived from an EMBL/GenBank/DDBJ whole genome shotgun (WGS) entry which is preliminary data.</text>
</comment>
<dbReference type="PROSITE" id="PS00211">
    <property type="entry name" value="ABC_TRANSPORTER_1"/>
    <property type="match status" value="1"/>
</dbReference>
<keyword evidence="2" id="KW-0813">Transport</keyword>
<evidence type="ECO:0000313" key="6">
    <source>
        <dbReference type="EMBL" id="HIX77361.1"/>
    </source>
</evidence>
<dbReference type="GO" id="GO:0016887">
    <property type="term" value="F:ATP hydrolysis activity"/>
    <property type="evidence" value="ECO:0007669"/>
    <property type="project" value="InterPro"/>
</dbReference>
<reference evidence="6" key="1">
    <citation type="journal article" date="2021" name="PeerJ">
        <title>Extensive microbial diversity within the chicken gut microbiome revealed by metagenomics and culture.</title>
        <authorList>
            <person name="Gilroy R."/>
            <person name="Ravi A."/>
            <person name="Getino M."/>
            <person name="Pursley I."/>
            <person name="Horton D.L."/>
            <person name="Alikhan N.F."/>
            <person name="Baker D."/>
            <person name="Gharbi K."/>
            <person name="Hall N."/>
            <person name="Watson M."/>
            <person name="Adriaenssens E.M."/>
            <person name="Foster-Nyarko E."/>
            <person name="Jarju S."/>
            <person name="Secka A."/>
            <person name="Antonio M."/>
            <person name="Oren A."/>
            <person name="Chaudhuri R.R."/>
            <person name="La Ragione R."/>
            <person name="Hildebrand F."/>
            <person name="Pallen M.J."/>
        </authorList>
    </citation>
    <scope>NUCLEOTIDE SEQUENCE</scope>
    <source>
        <strain evidence="6">CHK183-1962</strain>
    </source>
</reference>
<organism evidence="6 7">
    <name type="scientific">Candidatus Fusicatenibacter merdavium</name>
    <dbReference type="NCBI Taxonomy" id="2838600"/>
    <lineage>
        <taxon>Bacteria</taxon>
        <taxon>Bacillati</taxon>
        <taxon>Bacillota</taxon>
        <taxon>Clostridia</taxon>
        <taxon>Lachnospirales</taxon>
        <taxon>Lachnospiraceae</taxon>
        <taxon>Fusicatenibacter</taxon>
    </lineage>
</organism>
<evidence type="ECO:0000313" key="7">
    <source>
        <dbReference type="Proteomes" id="UP000886890"/>
    </source>
</evidence>
<reference evidence="6" key="2">
    <citation type="submission" date="2021-04" db="EMBL/GenBank/DDBJ databases">
        <authorList>
            <person name="Gilroy R."/>
        </authorList>
    </citation>
    <scope>NUCLEOTIDE SEQUENCE</scope>
    <source>
        <strain evidence="6">CHK183-1962</strain>
    </source>
</reference>
<dbReference type="InterPro" id="IPR003593">
    <property type="entry name" value="AAA+_ATPase"/>
</dbReference>
<name>A0A9D1XDZ4_9FIRM</name>
<dbReference type="Proteomes" id="UP000886890">
    <property type="component" value="Unassembled WGS sequence"/>
</dbReference>
<dbReference type="PROSITE" id="PS50893">
    <property type="entry name" value="ABC_TRANSPORTER_2"/>
    <property type="match status" value="1"/>
</dbReference>
<dbReference type="InterPro" id="IPR027417">
    <property type="entry name" value="P-loop_NTPase"/>
</dbReference>
<evidence type="ECO:0000256" key="1">
    <source>
        <dbReference type="ARBA" id="ARBA00005417"/>
    </source>
</evidence>
<protein>
    <submittedName>
        <fullName evidence="6">ABC transporter ATP-binding protein</fullName>
    </submittedName>
</protein>
<dbReference type="GO" id="GO:0005524">
    <property type="term" value="F:ATP binding"/>
    <property type="evidence" value="ECO:0007669"/>
    <property type="project" value="UniProtKB-KW"/>
</dbReference>
<evidence type="ECO:0000256" key="3">
    <source>
        <dbReference type="ARBA" id="ARBA00022741"/>
    </source>
</evidence>
<dbReference type="AlphaFoldDB" id="A0A9D1XDZ4"/>
<dbReference type="EMBL" id="DXEK01000121">
    <property type="protein sequence ID" value="HIX77361.1"/>
    <property type="molecule type" value="Genomic_DNA"/>
</dbReference>
<dbReference type="PANTHER" id="PTHR43335:SF4">
    <property type="entry name" value="ABC TRANSPORTER, ATP-BINDING PROTEIN"/>
    <property type="match status" value="1"/>
</dbReference>
<evidence type="ECO:0000256" key="4">
    <source>
        <dbReference type="ARBA" id="ARBA00022840"/>
    </source>
</evidence>
<comment type="similarity">
    <text evidence="1">Belongs to the ABC transporter superfamily.</text>
</comment>
<dbReference type="SMART" id="SM00382">
    <property type="entry name" value="AAA"/>
    <property type="match status" value="1"/>
</dbReference>
<dbReference type="SUPFAM" id="SSF52540">
    <property type="entry name" value="P-loop containing nucleoside triphosphate hydrolases"/>
    <property type="match status" value="1"/>
</dbReference>
<dbReference type="InterPro" id="IPR017871">
    <property type="entry name" value="ABC_transporter-like_CS"/>
</dbReference>
<dbReference type="PANTHER" id="PTHR43335">
    <property type="entry name" value="ABC TRANSPORTER, ATP-BINDING PROTEIN"/>
    <property type="match status" value="1"/>
</dbReference>
<gene>
    <name evidence="6" type="ORF">H9734_07190</name>
</gene>